<dbReference type="PANTHER" id="PTHR32089:SF70">
    <property type="entry name" value="ENERGY TAXIS MODULATING METHYL ACCEPTING SENSORY TRANSDUCER"/>
    <property type="match status" value="1"/>
</dbReference>
<reference evidence="10 11" key="2">
    <citation type="submission" date="2019-06" db="EMBL/GenBank/DDBJ databases">
        <title>Co-occurence of chitin degradation, pigmentation and bioactivity in marine Pseudoalteromonas.</title>
        <authorList>
            <person name="Sonnenschein E.C."/>
            <person name="Bech P.K."/>
        </authorList>
    </citation>
    <scope>NUCLEOTIDE SEQUENCE [LARGE SCALE GENOMIC DNA]</scope>
    <source>
        <strain evidence="11">S2231</strain>
        <strain evidence="8 10">S2233</strain>
    </source>
</reference>
<dbReference type="SMART" id="SM00283">
    <property type="entry name" value="MA"/>
    <property type="match status" value="1"/>
</dbReference>
<organism evidence="9 11">
    <name type="scientific">Pseudoalteromonas citrea</name>
    <dbReference type="NCBI Taxonomy" id="43655"/>
    <lineage>
        <taxon>Bacteria</taxon>
        <taxon>Pseudomonadati</taxon>
        <taxon>Pseudomonadota</taxon>
        <taxon>Gammaproteobacteria</taxon>
        <taxon>Alteromonadales</taxon>
        <taxon>Pseudoalteromonadaceae</taxon>
        <taxon>Pseudoalteromonas</taxon>
    </lineage>
</organism>
<reference evidence="9" key="3">
    <citation type="submission" date="2019-09" db="EMBL/GenBank/DDBJ databases">
        <title>Co-occurence of chitin degradation, pigmentation and bioactivity in marine Pseudoalteromonas.</title>
        <authorList>
            <person name="Sonnenschein E.C."/>
            <person name="Bech P.K."/>
        </authorList>
    </citation>
    <scope>NUCLEOTIDE SEQUENCE</scope>
    <source>
        <strain evidence="9">S2231</strain>
    </source>
</reference>
<dbReference type="OrthoDB" id="6846832at2"/>
<proteinExistence type="inferred from homology"/>
<dbReference type="Pfam" id="PF00672">
    <property type="entry name" value="HAMP"/>
    <property type="match status" value="1"/>
</dbReference>
<evidence type="ECO:0000256" key="4">
    <source>
        <dbReference type="PROSITE-ProRule" id="PRU00284"/>
    </source>
</evidence>
<dbReference type="EMBL" id="PNCK01000019">
    <property type="protein sequence ID" value="TMP44725.1"/>
    <property type="molecule type" value="Genomic_DNA"/>
</dbReference>
<evidence type="ECO:0000313" key="8">
    <source>
        <dbReference type="EMBL" id="TMP44725.1"/>
    </source>
</evidence>
<dbReference type="SUPFAM" id="SSF58104">
    <property type="entry name" value="Methyl-accepting chemotaxis protein (MCP) signaling domain"/>
    <property type="match status" value="1"/>
</dbReference>
<feature type="domain" description="Methyl-accepting transducer" evidence="6">
    <location>
        <begin position="399"/>
        <end position="635"/>
    </location>
</feature>
<comment type="similarity">
    <text evidence="3">Belongs to the methyl-accepting chemotaxis (MCP) protein family.</text>
</comment>
<keyword evidence="5" id="KW-0472">Membrane</keyword>
<dbReference type="PROSITE" id="PS50885">
    <property type="entry name" value="HAMP"/>
    <property type="match status" value="1"/>
</dbReference>
<dbReference type="Proteomes" id="UP000307706">
    <property type="component" value="Unassembled WGS sequence"/>
</dbReference>
<comment type="caution">
    <text evidence="9">The sequence shown here is derived from an EMBL/GenBank/DDBJ whole genome shotgun (WGS) entry which is preliminary data.</text>
</comment>
<evidence type="ECO:0000256" key="2">
    <source>
        <dbReference type="ARBA" id="ARBA00023224"/>
    </source>
</evidence>
<dbReference type="Gene3D" id="1.10.287.950">
    <property type="entry name" value="Methyl-accepting chemotaxis protein"/>
    <property type="match status" value="1"/>
</dbReference>
<dbReference type="AlphaFoldDB" id="A0A5S3XSD9"/>
<dbReference type="PRINTS" id="PR00260">
    <property type="entry name" value="CHEMTRNSDUCR"/>
</dbReference>
<feature type="transmembrane region" description="Helical" evidence="5">
    <location>
        <begin position="12"/>
        <end position="34"/>
    </location>
</feature>
<evidence type="ECO:0008006" key="12">
    <source>
        <dbReference type="Google" id="ProtNLM"/>
    </source>
</evidence>
<dbReference type="GO" id="GO:0007165">
    <property type="term" value="P:signal transduction"/>
    <property type="evidence" value="ECO:0007669"/>
    <property type="project" value="UniProtKB-KW"/>
</dbReference>
<dbReference type="RefSeq" id="WP_138595684.1">
    <property type="nucleotide sequence ID" value="NZ_PNCK01000019.1"/>
</dbReference>
<keyword evidence="2 4" id="KW-0807">Transducer</keyword>
<evidence type="ECO:0000259" key="7">
    <source>
        <dbReference type="PROSITE" id="PS50885"/>
    </source>
</evidence>
<dbReference type="FunFam" id="1.10.287.950:FF:000001">
    <property type="entry name" value="Methyl-accepting chemotaxis sensory transducer"/>
    <property type="match status" value="1"/>
</dbReference>
<dbReference type="Pfam" id="PF12729">
    <property type="entry name" value="4HB_MCP_1"/>
    <property type="match status" value="1"/>
</dbReference>
<dbReference type="GO" id="GO:0004888">
    <property type="term" value="F:transmembrane signaling receptor activity"/>
    <property type="evidence" value="ECO:0007669"/>
    <property type="project" value="InterPro"/>
</dbReference>
<dbReference type="InterPro" id="IPR004090">
    <property type="entry name" value="Chemotax_Me-accpt_rcpt"/>
</dbReference>
<evidence type="ECO:0000313" key="10">
    <source>
        <dbReference type="Proteomes" id="UP000305730"/>
    </source>
</evidence>
<keyword evidence="5" id="KW-1133">Transmembrane helix</keyword>
<dbReference type="PANTHER" id="PTHR32089">
    <property type="entry name" value="METHYL-ACCEPTING CHEMOTAXIS PROTEIN MCPB"/>
    <property type="match status" value="1"/>
</dbReference>
<evidence type="ECO:0000256" key="3">
    <source>
        <dbReference type="ARBA" id="ARBA00029447"/>
    </source>
</evidence>
<dbReference type="GO" id="GO:0006935">
    <property type="term" value="P:chemotaxis"/>
    <property type="evidence" value="ECO:0007669"/>
    <property type="project" value="InterPro"/>
</dbReference>
<dbReference type="Proteomes" id="UP000305730">
    <property type="component" value="Unassembled WGS sequence"/>
</dbReference>
<gene>
    <name evidence="9" type="ORF">CWB96_04950</name>
    <name evidence="8" type="ORF">CWB97_05815</name>
</gene>
<accession>A0A5S3XSD9</accession>
<dbReference type="InterPro" id="IPR003660">
    <property type="entry name" value="HAMP_dom"/>
</dbReference>
<evidence type="ECO:0000259" key="6">
    <source>
        <dbReference type="PROSITE" id="PS50111"/>
    </source>
</evidence>
<comment type="subcellular location">
    <subcellularLocation>
        <location evidence="1">Membrane</location>
    </subcellularLocation>
</comment>
<name>A0A5S3XSD9_9GAMM</name>
<protein>
    <recommendedName>
        <fullName evidence="12">Methyl-accepting chemotaxis protein</fullName>
    </recommendedName>
</protein>
<keyword evidence="10" id="KW-1185">Reference proteome</keyword>
<feature type="transmembrane region" description="Helical" evidence="5">
    <location>
        <begin position="321"/>
        <end position="341"/>
    </location>
</feature>
<evidence type="ECO:0000313" key="11">
    <source>
        <dbReference type="Proteomes" id="UP000307706"/>
    </source>
</evidence>
<sequence>MLKSSVISRVSAGYAAIILSMFAIGIFALVKLSLVNDNVQKITKVAQPTEKSVSQISHYLQKLNLNIYKHYYARTSSEQQQLAVAIRSNQDQIAKQLNKLDTLFTQNPKNDANHALLTQFSALSNDMFQEQARSMKVAVQALNSKLQLQLLADDLTQLETTLKTIEQNNKPQSKTYSRPLSEGESLLRYGFSLAKQMVLIDDITQFQNLAAQYKTWLTEFVNYGYGNQTLKTADPNWATLIDQQGNLASDLTWLVDNNEGIKTLQKHYLSTHNTLSQNLNKITDKLTALHEIATKLSANTHTFSIEVEEYSNSSVTASQQWMIIAMAATFILGTLIATYIIQSIRKPLNNTIATIQMLATGDLTTQVHTVSKDEFSHVSHSLQKLKGAFENIVTDIQSQSDVLNASIHTLSTSALETSNIAHQQKDQTSQVASAIVEMTATSSEISNTSAQATELMAQANTQASQSQTLVTRNQSLSGQLQQDIKTAEEVVASLDHECRKIEDVLNVIVQVADQTNLLALNAAIEAARAGEHGRGFAVVADEVRSLAIRTQSSTEQIQARLSSLLSSSGLAVTALQNSVNKAINCTDVATNLESQIRDFANSVTEAHQLNEVIAEAARQQYIAAQEISFNVEQIDDLSQQTLDQITLNSSVTKEQSETATALVTMSKAFKVR</sequence>
<evidence type="ECO:0000256" key="1">
    <source>
        <dbReference type="ARBA" id="ARBA00004370"/>
    </source>
</evidence>
<feature type="domain" description="HAMP" evidence="7">
    <location>
        <begin position="342"/>
        <end position="394"/>
    </location>
</feature>
<dbReference type="EMBL" id="PNCL01000018">
    <property type="protein sequence ID" value="TMP61099.1"/>
    <property type="molecule type" value="Genomic_DNA"/>
</dbReference>
<dbReference type="Pfam" id="PF00015">
    <property type="entry name" value="MCPsignal"/>
    <property type="match status" value="1"/>
</dbReference>
<reference evidence="9 11" key="1">
    <citation type="submission" date="2017-12" db="EMBL/GenBank/DDBJ databases">
        <authorList>
            <person name="Paulsen S."/>
            <person name="Gram L.K."/>
        </authorList>
    </citation>
    <scope>NUCLEOTIDE SEQUENCE [LARGE SCALE GENOMIC DNA]</scope>
    <source>
        <strain evidence="9 11">S2231</strain>
        <strain evidence="8">S2233</strain>
    </source>
</reference>
<dbReference type="GO" id="GO:0016020">
    <property type="term" value="C:membrane"/>
    <property type="evidence" value="ECO:0007669"/>
    <property type="project" value="UniProtKB-SubCell"/>
</dbReference>
<dbReference type="PROSITE" id="PS50111">
    <property type="entry name" value="CHEMOTAXIS_TRANSDUC_2"/>
    <property type="match status" value="1"/>
</dbReference>
<evidence type="ECO:0000313" key="9">
    <source>
        <dbReference type="EMBL" id="TMP61099.1"/>
    </source>
</evidence>
<dbReference type="InterPro" id="IPR004089">
    <property type="entry name" value="MCPsignal_dom"/>
</dbReference>
<keyword evidence="5" id="KW-0812">Transmembrane</keyword>
<dbReference type="InterPro" id="IPR024478">
    <property type="entry name" value="HlyB_4HB_MCP"/>
</dbReference>
<evidence type="ECO:0000256" key="5">
    <source>
        <dbReference type="SAM" id="Phobius"/>
    </source>
</evidence>